<reference evidence="2" key="1">
    <citation type="journal article" date="2014" name="Genome Biol. Evol.">
        <title>Pangenome evidence for extensive interdomain horizontal transfer affecting lineage core and shell genes in uncultured planktonic thaumarchaeota and euryarchaeota.</title>
        <authorList>
            <person name="Deschamps P."/>
            <person name="Zivanovic Y."/>
            <person name="Moreira D."/>
            <person name="Rodriguez-Valera F."/>
            <person name="Lopez-Garcia P."/>
        </authorList>
    </citation>
    <scope>NUCLEOTIDE SEQUENCE</scope>
</reference>
<proteinExistence type="predicted"/>
<keyword evidence="1" id="KW-0812">Transmembrane</keyword>
<keyword evidence="1" id="KW-0472">Membrane</keyword>
<dbReference type="EMBL" id="KF900965">
    <property type="protein sequence ID" value="AIF13161.1"/>
    <property type="molecule type" value="Genomic_DNA"/>
</dbReference>
<feature type="transmembrane region" description="Helical" evidence="1">
    <location>
        <begin position="627"/>
        <end position="645"/>
    </location>
</feature>
<keyword evidence="1" id="KW-1133">Transmembrane helix</keyword>
<dbReference type="AlphaFoldDB" id="A0A075H9D4"/>
<evidence type="ECO:0000256" key="1">
    <source>
        <dbReference type="SAM" id="Phobius"/>
    </source>
</evidence>
<name>A0A075H9D4_9EURY</name>
<dbReference type="PROSITE" id="PS51257">
    <property type="entry name" value="PROKAR_LIPOPROTEIN"/>
    <property type="match status" value="1"/>
</dbReference>
<protein>
    <submittedName>
        <fullName evidence="2">Uncharacterized protein</fullName>
    </submittedName>
</protein>
<feature type="transmembrane region" description="Helical" evidence="1">
    <location>
        <begin position="12"/>
        <end position="30"/>
    </location>
</feature>
<evidence type="ECO:0000313" key="2">
    <source>
        <dbReference type="EMBL" id="AIF13161.1"/>
    </source>
</evidence>
<accession>A0A075H9D4</accession>
<organism evidence="2">
    <name type="scientific">uncultured marine group II/III euryarchaeote KM3_60_A11</name>
    <dbReference type="NCBI Taxonomy" id="1456469"/>
    <lineage>
        <taxon>Archaea</taxon>
        <taxon>Methanobacteriati</taxon>
        <taxon>Methanobacteriota</taxon>
        <taxon>environmental samples</taxon>
    </lineage>
</organism>
<sequence>MEGKSNVARISVIALLIALLLGGGCVYYLWESGEAVQGVVIDGQFNDWAGIATSFDNPNDAGGNGNIDITETAVTIDKVYLSFLTSTQEPMFMSSQGTTLRILIDSDNNPSTGYSYPGIGADHLIEVYGEKNGMVSTSLLYVFDDSKDNSDWNGFYSLTTLQANATAADGVSNNLELQVPNFDLGIDAGSGLKFVIIMSDENGNSDSTNIIDLSRNEETFKNNLDQDRENANGQYTGTQILIDGSFDDWEQNVILKSDSDDDINSNIDIWRYANLTEETGDAFYYINVEGDILGGTIFADKSARNKATNSPAFDITLEEGESMAFDVPELSNEDQIFIFIDSDFNASTGYMGESIGADKLVQINGHYGVITSSTISNYVGLGSDWNWGAGTNTPAANDDNEIEVLGETGNYYFHILSWDSDIDDIKAEIYNKISLPDNRTAKDGSRAGTPSFPGSWHLVNNDADEGHNSDVEILSVHAAGDSEYAFFKITTEAAVDLSDTTIGIIIDDVSSNEGTYETACSSHRIGSTNYGFVYQWKFSAVWLDEAGEESDYTDHIVVNSGHNGIQIACDLDELGFTIDFENDKVRAVTTDADPNAFGDSSFWQGENVPSTSLDDITDATAIGIPEFSSLVMPIASLILIVGYNNRLKRKYSNQH</sequence>